<keyword evidence="1" id="KW-0472">Membrane</keyword>
<proteinExistence type="predicted"/>
<feature type="transmembrane region" description="Helical" evidence="1">
    <location>
        <begin position="71"/>
        <end position="91"/>
    </location>
</feature>
<dbReference type="SUPFAM" id="SSF81324">
    <property type="entry name" value="Voltage-gated potassium channels"/>
    <property type="match status" value="1"/>
</dbReference>
<keyword evidence="4" id="KW-1185">Reference proteome</keyword>
<name>A0A5J4KWS3_9CHLR</name>
<protein>
    <recommendedName>
        <fullName evidence="2">Potassium channel domain-containing protein</fullName>
    </recommendedName>
</protein>
<dbReference type="InterPro" id="IPR013099">
    <property type="entry name" value="K_chnl_dom"/>
</dbReference>
<dbReference type="AlphaFoldDB" id="A0A5J4KWS3"/>
<comment type="caution">
    <text evidence="3">The sequence shown here is derived from an EMBL/GenBank/DDBJ whole genome shotgun (WGS) entry which is preliminary data.</text>
</comment>
<keyword evidence="1" id="KW-1133">Transmembrane helix</keyword>
<dbReference type="Proteomes" id="UP000326912">
    <property type="component" value="Unassembled WGS sequence"/>
</dbReference>
<evidence type="ECO:0000313" key="3">
    <source>
        <dbReference type="EMBL" id="GER90921.1"/>
    </source>
</evidence>
<accession>A0A5J4KWS3</accession>
<evidence type="ECO:0000256" key="1">
    <source>
        <dbReference type="SAM" id="Phobius"/>
    </source>
</evidence>
<feature type="domain" description="Potassium channel" evidence="2">
    <location>
        <begin position="79"/>
        <end position="156"/>
    </location>
</feature>
<keyword evidence="1" id="KW-0812">Transmembrane</keyword>
<organism evidence="3 4">
    <name type="scientific">Dictyobacter vulcani</name>
    <dbReference type="NCBI Taxonomy" id="2607529"/>
    <lineage>
        <taxon>Bacteria</taxon>
        <taxon>Bacillati</taxon>
        <taxon>Chloroflexota</taxon>
        <taxon>Ktedonobacteria</taxon>
        <taxon>Ktedonobacterales</taxon>
        <taxon>Dictyobacteraceae</taxon>
        <taxon>Dictyobacter</taxon>
    </lineage>
</organism>
<dbReference type="RefSeq" id="WP_151758629.1">
    <property type="nucleotide sequence ID" value="NZ_BKZW01000003.1"/>
</dbReference>
<feature type="transmembrane region" description="Helical" evidence="1">
    <location>
        <begin position="142"/>
        <end position="163"/>
    </location>
</feature>
<reference evidence="3 4" key="1">
    <citation type="submission" date="2019-10" db="EMBL/GenBank/DDBJ databases">
        <title>Dictyobacter vulcani sp. nov., within the class Ktedonobacteria, isolated from soil of volcanic Mt. Zao.</title>
        <authorList>
            <person name="Zheng Y."/>
            <person name="Wang C.M."/>
            <person name="Sakai Y."/>
            <person name="Abe K."/>
            <person name="Yokota A."/>
            <person name="Yabe S."/>
        </authorList>
    </citation>
    <scope>NUCLEOTIDE SEQUENCE [LARGE SCALE GENOMIC DNA]</scope>
    <source>
        <strain evidence="3 4">W12</strain>
    </source>
</reference>
<evidence type="ECO:0000313" key="4">
    <source>
        <dbReference type="Proteomes" id="UP000326912"/>
    </source>
</evidence>
<dbReference type="EMBL" id="BKZW01000003">
    <property type="protein sequence ID" value="GER90921.1"/>
    <property type="molecule type" value="Genomic_DNA"/>
</dbReference>
<dbReference type="Pfam" id="PF07885">
    <property type="entry name" value="Ion_trans_2"/>
    <property type="match status" value="1"/>
</dbReference>
<gene>
    <name evidence="3" type="ORF">KDW_50830</name>
</gene>
<sequence>MRIIAVIIGLLLIIVVAQDGFESIILPRRVARKFRLTRLFYAASWVLWSGPARKMRAGNRRGQYLSYYGPLSLLLLLAVWASVFVLSFALIQWGLSSPLQSPDKEISFGTYVYMSGTTFVTLGLGDVIPLSSLARALVALEAGFGLAFLALIIGYVPVIYQAFSHRETHITLLDARAGSPPSALELLKRHSHSNYPDELMEFMREWEKWCAELLESHISYPVLTYYRSQHERQSWLAALTTVLDISALAMVGVERLPVKPLKFTFAIARHAAVDLAQTYGTPPTLTTKRLSHEQFIALRNQLAEVGLAFNNEETAEKRLAEIRGTYEPFLLSLANHLLMDLPGWVIEGERVDDWQTSAWDHFLPATPHTVDRAIKRD</sequence>
<dbReference type="Gene3D" id="1.10.287.70">
    <property type="match status" value="1"/>
</dbReference>
<evidence type="ECO:0000259" key="2">
    <source>
        <dbReference type="Pfam" id="PF07885"/>
    </source>
</evidence>
<feature type="transmembrane region" description="Helical" evidence="1">
    <location>
        <begin position="111"/>
        <end position="130"/>
    </location>
</feature>